<dbReference type="CDD" id="cd11033">
    <property type="entry name" value="CYP142-like"/>
    <property type="match status" value="1"/>
</dbReference>
<protein>
    <submittedName>
        <fullName evidence="4">Cytochrome P450 hydroxylase</fullName>
    </submittedName>
</protein>
<dbReference type="GO" id="GO:0005506">
    <property type="term" value="F:iron ion binding"/>
    <property type="evidence" value="ECO:0007669"/>
    <property type="project" value="InterPro"/>
</dbReference>
<dbReference type="Gene3D" id="1.10.630.10">
    <property type="entry name" value="Cytochrome P450"/>
    <property type="match status" value="1"/>
</dbReference>
<dbReference type="PANTHER" id="PTHR46696:SF4">
    <property type="entry name" value="BIOTIN BIOSYNTHESIS CYTOCHROME P450"/>
    <property type="match status" value="1"/>
</dbReference>
<dbReference type="PRINTS" id="PR00359">
    <property type="entry name" value="BP450"/>
</dbReference>
<proteinExistence type="inferred from homology"/>
<sequence length="431" mass="47626">MRLTIPTDSSDVELDGVDLLEPRLYGEGDPHRVWHAMREHDPVRWQAVGETGFWSVTRHADANRVLRDHAAFTSERGTMLSMLGVDDPAAGSEMTVTDPPRHTQMRVPLQRALSGKAMLRREERIRAEVRRLLAPALDGEPFDLAAMAMRLSATVACVLIGLPLEDRDLLSRLATTAIAPDDPEYLLPGGREATLAETHQQLFVYFHDAAQPRRGPAADDLLDVLFGIEVDGKPMDRASLAANCYSLLLGATVTTPHALGANVLRMMEDRSYHEWADHPELLQSGVEEALRWASPANHFMRYATQDVEVGGVRVREGEAVVAWLGSANRDAAVFPDPYRFDLRRQPNRHVAFGVGPHHCVGHSAARLTLRVAFEEVFRQFAGFEPAGPVDHLHSNFIAGIKHLPVVPHPRAERSRREPAAAGPAMAGCPFH</sequence>
<evidence type="ECO:0000256" key="3">
    <source>
        <dbReference type="SAM" id="MobiDB-lite"/>
    </source>
</evidence>
<dbReference type="AlphaFoldDB" id="A0A0E3JNN9"/>
<comment type="similarity">
    <text evidence="1 2">Belongs to the cytochrome P450 family.</text>
</comment>
<dbReference type="PANTHER" id="PTHR46696">
    <property type="entry name" value="P450, PUTATIVE (EUROFUNG)-RELATED"/>
    <property type="match status" value="1"/>
</dbReference>
<evidence type="ECO:0000256" key="2">
    <source>
        <dbReference type="RuleBase" id="RU000461"/>
    </source>
</evidence>
<evidence type="ECO:0000256" key="1">
    <source>
        <dbReference type="ARBA" id="ARBA00010617"/>
    </source>
</evidence>
<organism evidence="4">
    <name type="scientific">uncultured bacterium AB_1383</name>
    <dbReference type="NCBI Taxonomy" id="1630010"/>
    <lineage>
        <taxon>Bacteria</taxon>
        <taxon>environmental samples</taxon>
    </lineage>
</organism>
<reference evidence="4" key="1">
    <citation type="journal article" date="2015" name="Proc. Natl. Acad. Sci. U.S.A.">
        <title>Multiplexed metagenome mining using short DNA sequence tags facilitates targeted discovery of epoxyketone proteasome inhibitors.</title>
        <authorList>
            <person name="Owen J.G."/>
            <person name="Charlop-Powers Z."/>
            <person name="Smith A.G."/>
            <person name="Ternei M.A."/>
            <person name="Calle P.Y."/>
            <person name="Reddy B.V."/>
            <person name="Montiel D."/>
            <person name="Brady S.F."/>
        </authorList>
    </citation>
    <scope>NUCLEOTIDE SEQUENCE</scope>
</reference>
<dbReference type="InterPro" id="IPR036396">
    <property type="entry name" value="Cyt_P450_sf"/>
</dbReference>
<evidence type="ECO:0000313" key="4">
    <source>
        <dbReference type="EMBL" id="AKA59426.1"/>
    </source>
</evidence>
<keyword evidence="2" id="KW-0408">Iron</keyword>
<keyword evidence="2" id="KW-0560">Oxidoreductase</keyword>
<keyword evidence="2" id="KW-0503">Monooxygenase</keyword>
<dbReference type="PROSITE" id="PS00086">
    <property type="entry name" value="CYTOCHROME_P450"/>
    <property type="match status" value="1"/>
</dbReference>
<dbReference type="GO" id="GO:0006707">
    <property type="term" value="P:cholesterol catabolic process"/>
    <property type="evidence" value="ECO:0007669"/>
    <property type="project" value="TreeGrafter"/>
</dbReference>
<dbReference type="InterPro" id="IPR001128">
    <property type="entry name" value="Cyt_P450"/>
</dbReference>
<dbReference type="InterPro" id="IPR002397">
    <property type="entry name" value="Cyt_P450_B"/>
</dbReference>
<dbReference type="GO" id="GO:0036199">
    <property type="term" value="F:cholest-4-en-3-one 26-monooxygenase activity"/>
    <property type="evidence" value="ECO:0007669"/>
    <property type="project" value="TreeGrafter"/>
</dbReference>
<accession>A0A0E3JNN9</accession>
<feature type="compositionally biased region" description="Low complexity" evidence="3">
    <location>
        <begin position="419"/>
        <end position="431"/>
    </location>
</feature>
<feature type="region of interest" description="Disordered" evidence="3">
    <location>
        <begin position="411"/>
        <end position="431"/>
    </location>
</feature>
<dbReference type="InterPro" id="IPR017972">
    <property type="entry name" value="Cyt_P450_CS"/>
</dbReference>
<dbReference type="SUPFAM" id="SSF48264">
    <property type="entry name" value="Cytochrome P450"/>
    <property type="match status" value="1"/>
</dbReference>
<dbReference type="EMBL" id="KP830092">
    <property type="protein sequence ID" value="AKA59426.1"/>
    <property type="molecule type" value="Genomic_DNA"/>
</dbReference>
<dbReference type="GO" id="GO:0020037">
    <property type="term" value="F:heme binding"/>
    <property type="evidence" value="ECO:0007669"/>
    <property type="project" value="InterPro"/>
</dbReference>
<keyword evidence="2" id="KW-0479">Metal-binding</keyword>
<dbReference type="Pfam" id="PF00067">
    <property type="entry name" value="p450"/>
    <property type="match status" value="1"/>
</dbReference>
<name>A0A0E3JNN9_9BACT</name>
<dbReference type="GO" id="GO:0008395">
    <property type="term" value="F:steroid hydroxylase activity"/>
    <property type="evidence" value="ECO:0007669"/>
    <property type="project" value="TreeGrafter"/>
</dbReference>
<keyword evidence="2" id="KW-0349">Heme</keyword>